<feature type="transmembrane region" description="Helical" evidence="2">
    <location>
        <begin position="99"/>
        <end position="121"/>
    </location>
</feature>
<evidence type="ECO:0000256" key="2">
    <source>
        <dbReference type="SAM" id="Phobius"/>
    </source>
</evidence>
<feature type="transmembrane region" description="Helical" evidence="2">
    <location>
        <begin position="330"/>
        <end position="353"/>
    </location>
</feature>
<comment type="caution">
    <text evidence="3">The sequence shown here is derived from an EMBL/GenBank/DDBJ whole genome shotgun (WGS) entry which is preliminary data.</text>
</comment>
<sequence>MTYSHKKHVILSEEMDDLKKTINKRKKEQKSYSEIAHKKGKLFQRLLEGGQKFFGLIASAFSSAKELPYIGFVFQIASIIPASIAMITDKKSSIPAKILALGFLLGITALAITAFVLGGLIAAKIGLALASLATFIEVISFTISLINKYQTRSAYKEKKEFNHLLDSRDSDALENDKYRERLEIRALELKHMLEKSTDESLKEELEFINAIRSKKAYVAPQMDSILLRFINAIRSKIGWPELPPDDPPVTKLSKLYQDRKDLITYLAWNTEQIDKKDQTSDSTLIDLVSKLQHQIAQIDKDIELITEPLHELKRNDLLTNEAILKSFTNFALGGAGVILSTIGLMIFLSAVAAPPIMGPILFGFGIGLAIFGVVKWGIELYATRQDEKFMRKLEKENEGIILEEALDEYDHGCSYSNAMGPILHSQTTTPSKPQHKAANDLTIISEPPSIESTQSLESTNVSQKKSEELRM</sequence>
<dbReference type="NCBIfam" id="NF033872">
    <property type="entry name" value="SidA_fam"/>
    <property type="match status" value="1"/>
</dbReference>
<feature type="compositionally biased region" description="Polar residues" evidence="1">
    <location>
        <begin position="450"/>
        <end position="463"/>
    </location>
</feature>
<gene>
    <name evidence="3" type="ORF">A6J39_010305</name>
</gene>
<feature type="transmembrane region" description="Helical" evidence="2">
    <location>
        <begin position="69"/>
        <end position="87"/>
    </location>
</feature>
<dbReference type="EMBL" id="NBTX02000004">
    <property type="protein sequence ID" value="PNL61568.1"/>
    <property type="molecule type" value="Genomic_DNA"/>
</dbReference>
<feature type="transmembrane region" description="Helical" evidence="2">
    <location>
        <begin position="359"/>
        <end position="382"/>
    </location>
</feature>
<evidence type="ECO:0008006" key="5">
    <source>
        <dbReference type="Google" id="ProtNLM"/>
    </source>
</evidence>
<reference evidence="3" key="1">
    <citation type="submission" date="2017-12" db="EMBL/GenBank/DDBJ databases">
        <title>FDA dAtabase for Regulatory Grade micrObial Sequences (FDA-ARGOS): Supporting development and validation of Infectious Disease Dx tests.</title>
        <authorList>
            <person name="Kerrigan L."/>
            <person name="Tallon L.J."/>
            <person name="Sadzewicz L."/>
            <person name="Sengamalay N."/>
            <person name="Ott S."/>
            <person name="Godinez A."/>
            <person name="Nagaraj S."/>
            <person name="Vavikolanu K."/>
            <person name="Vyas G."/>
            <person name="Nadendla S."/>
            <person name="Aluvathingal J."/>
            <person name="Sichtig H."/>
        </authorList>
    </citation>
    <scope>NUCLEOTIDE SEQUENCE [LARGE SCALE GENOMIC DNA]</scope>
    <source>
        <strain evidence="3">FDAARGOS_200</strain>
    </source>
</reference>
<keyword evidence="2" id="KW-0812">Transmembrane</keyword>
<feature type="region of interest" description="Disordered" evidence="1">
    <location>
        <begin position="424"/>
        <end position="471"/>
    </location>
</feature>
<accession>A0AAX0WSF6</accession>
<dbReference type="GeneID" id="98066120"/>
<dbReference type="AlphaFoldDB" id="A0AAX0WSF6"/>
<proteinExistence type="predicted"/>
<feature type="transmembrane region" description="Helical" evidence="2">
    <location>
        <begin position="127"/>
        <end position="146"/>
    </location>
</feature>
<dbReference type="RefSeq" id="WP_019232073.1">
    <property type="nucleotide sequence ID" value="NZ_CAXYJI010000010.1"/>
</dbReference>
<evidence type="ECO:0000256" key="1">
    <source>
        <dbReference type="SAM" id="MobiDB-lite"/>
    </source>
</evidence>
<name>A0AAX0WSF6_9GAMM</name>
<keyword evidence="2" id="KW-1133">Transmembrane helix</keyword>
<protein>
    <recommendedName>
        <fullName evidence="5">SidA protein, subsrate of the Dot/Icm transport system</fullName>
    </recommendedName>
</protein>
<evidence type="ECO:0000313" key="4">
    <source>
        <dbReference type="Proteomes" id="UP000192511"/>
    </source>
</evidence>
<dbReference type="Proteomes" id="UP000192511">
    <property type="component" value="Unassembled WGS sequence"/>
</dbReference>
<organism evidence="3 4">
    <name type="scientific">Legionella anisa</name>
    <dbReference type="NCBI Taxonomy" id="28082"/>
    <lineage>
        <taxon>Bacteria</taxon>
        <taxon>Pseudomonadati</taxon>
        <taxon>Pseudomonadota</taxon>
        <taxon>Gammaproteobacteria</taxon>
        <taxon>Legionellales</taxon>
        <taxon>Legionellaceae</taxon>
        <taxon>Legionella</taxon>
    </lineage>
</organism>
<keyword evidence="4" id="KW-1185">Reference proteome</keyword>
<keyword evidence="2" id="KW-0472">Membrane</keyword>
<evidence type="ECO:0000313" key="3">
    <source>
        <dbReference type="EMBL" id="PNL61568.1"/>
    </source>
</evidence>